<evidence type="ECO:0000256" key="3">
    <source>
        <dbReference type="ARBA" id="ARBA00034247"/>
    </source>
</evidence>
<name>A0A5Q0P0D1_9GAMM</name>
<evidence type="ECO:0000313" key="6">
    <source>
        <dbReference type="EMBL" id="MQW91870.1"/>
    </source>
</evidence>
<dbReference type="AlphaFoldDB" id="A0A5Q0P0D1"/>
<dbReference type="PANTHER" id="PTHR45138:SF9">
    <property type="entry name" value="DIGUANYLATE CYCLASE DGCM-RELATED"/>
    <property type="match status" value="1"/>
</dbReference>
<dbReference type="FunFam" id="3.30.70.270:FF:000001">
    <property type="entry name" value="Diguanylate cyclase domain protein"/>
    <property type="match status" value="1"/>
</dbReference>
<keyword evidence="4" id="KW-0812">Transmembrane</keyword>
<keyword evidence="4" id="KW-1133">Transmembrane helix</keyword>
<feature type="transmembrane region" description="Helical" evidence="4">
    <location>
        <begin position="36"/>
        <end position="55"/>
    </location>
</feature>
<dbReference type="RefSeq" id="WP_153370151.1">
    <property type="nucleotide sequence ID" value="NZ_CP045650.1"/>
</dbReference>
<keyword evidence="8" id="KW-1185">Reference proteome</keyword>
<evidence type="ECO:0000256" key="2">
    <source>
        <dbReference type="ARBA" id="ARBA00012528"/>
    </source>
</evidence>
<organism evidence="6 9">
    <name type="scientific">Acinetobacter wanghuae</name>
    <dbReference type="NCBI Taxonomy" id="2662362"/>
    <lineage>
        <taxon>Bacteria</taxon>
        <taxon>Pseudomonadati</taxon>
        <taxon>Pseudomonadota</taxon>
        <taxon>Gammaproteobacteria</taxon>
        <taxon>Moraxellales</taxon>
        <taxon>Moraxellaceae</taxon>
        <taxon>Acinetobacter</taxon>
    </lineage>
</organism>
<feature type="transmembrane region" description="Helical" evidence="4">
    <location>
        <begin position="130"/>
        <end position="147"/>
    </location>
</feature>
<dbReference type="Proteomes" id="UP000327478">
    <property type="component" value="Chromosome"/>
</dbReference>
<evidence type="ECO:0000313" key="8">
    <source>
        <dbReference type="Proteomes" id="UP000327478"/>
    </source>
</evidence>
<evidence type="ECO:0000256" key="4">
    <source>
        <dbReference type="SAM" id="Phobius"/>
    </source>
</evidence>
<sequence>MKRISPMFRALVKQKVAKYLFEDDVVMNWSVLKKCILILVLGCAVHLSWLAWDIFVLFSPEYWQFVNVDIVRSQLFLNSLFFFILLFLIYPCYKYQNNRKVESFLPYLAVGIFVFSLCRDAYIVGVVSPVAMIAYVCLVTVGLVLFHRKLVYSMLIPASIFLSICGYLCFIGQLPYSPLFNIQNKFFYNGFWLLSMFYFIVPILAVCMMLFEILLSQWRHREKLIQHLSQIDPLTSLFNRRSINQCLDKLNDAQKNDYAVVLLDLDYFKRINDFYGHHKGDETLIKVSDVLNQQLRESDIVGRFGGEEFILILKNSSLEKAQQVAERCRSAIQQLKILSDEGEIIHVTASFGIAISKPELRPQQLLSQADKALYYAKASGRNLVKCYTIALESNLHAKQVKAI</sequence>
<feature type="transmembrane region" description="Helical" evidence="4">
    <location>
        <begin position="75"/>
        <end position="93"/>
    </location>
</feature>
<dbReference type="SUPFAM" id="SSF55073">
    <property type="entry name" value="Nucleotide cyclase"/>
    <property type="match status" value="1"/>
</dbReference>
<dbReference type="EC" id="2.7.7.65" evidence="2"/>
<keyword evidence="4" id="KW-0472">Membrane</keyword>
<feature type="transmembrane region" description="Helical" evidence="4">
    <location>
        <begin position="196"/>
        <end position="215"/>
    </location>
</feature>
<dbReference type="Pfam" id="PF00990">
    <property type="entry name" value="GGDEF"/>
    <property type="match status" value="1"/>
</dbReference>
<protein>
    <recommendedName>
        <fullName evidence="2">diguanylate cyclase</fullName>
        <ecNumber evidence="2">2.7.7.65</ecNumber>
    </recommendedName>
</protein>
<gene>
    <name evidence="7" type="ORF">GFH30_00520</name>
    <name evidence="6" type="ORF">GHJ48_05580</name>
</gene>
<dbReference type="NCBIfam" id="TIGR00254">
    <property type="entry name" value="GGDEF"/>
    <property type="match status" value="1"/>
</dbReference>
<dbReference type="EMBL" id="WITK01000006">
    <property type="protein sequence ID" value="MQW91870.1"/>
    <property type="molecule type" value="Genomic_DNA"/>
</dbReference>
<dbReference type="PANTHER" id="PTHR45138">
    <property type="entry name" value="REGULATORY COMPONENTS OF SENSORY TRANSDUCTION SYSTEM"/>
    <property type="match status" value="1"/>
</dbReference>
<comment type="catalytic activity">
    <reaction evidence="3">
        <text>2 GTP = 3',3'-c-di-GMP + 2 diphosphate</text>
        <dbReference type="Rhea" id="RHEA:24898"/>
        <dbReference type="ChEBI" id="CHEBI:33019"/>
        <dbReference type="ChEBI" id="CHEBI:37565"/>
        <dbReference type="ChEBI" id="CHEBI:58805"/>
        <dbReference type="EC" id="2.7.7.65"/>
    </reaction>
</comment>
<evidence type="ECO:0000313" key="9">
    <source>
        <dbReference type="Proteomes" id="UP000480556"/>
    </source>
</evidence>
<feature type="domain" description="GGDEF" evidence="5">
    <location>
        <begin position="256"/>
        <end position="389"/>
    </location>
</feature>
<dbReference type="GO" id="GO:0052621">
    <property type="term" value="F:diguanylate cyclase activity"/>
    <property type="evidence" value="ECO:0007669"/>
    <property type="project" value="UniProtKB-EC"/>
</dbReference>
<dbReference type="CDD" id="cd01949">
    <property type="entry name" value="GGDEF"/>
    <property type="match status" value="1"/>
</dbReference>
<evidence type="ECO:0000313" key="7">
    <source>
        <dbReference type="EMBL" id="QGA09973.1"/>
    </source>
</evidence>
<reference evidence="8 9" key="1">
    <citation type="submission" date="2019-10" db="EMBL/GenBank/DDBJ databases">
        <authorList>
            <person name="Dong K."/>
        </authorList>
    </citation>
    <scope>NUCLEOTIDE SEQUENCE [LARGE SCALE GENOMIC DNA]</scope>
    <source>
        <strain evidence="7">Dk386</strain>
        <strain evidence="8">dk386</strain>
        <strain evidence="9">dk771</strain>
        <strain evidence="6">Dk771</strain>
    </source>
</reference>
<proteinExistence type="predicted"/>
<dbReference type="Gene3D" id="3.30.70.270">
    <property type="match status" value="1"/>
</dbReference>
<dbReference type="InterPro" id="IPR029787">
    <property type="entry name" value="Nucleotide_cyclase"/>
</dbReference>
<dbReference type="SMART" id="SM00267">
    <property type="entry name" value="GGDEF"/>
    <property type="match status" value="1"/>
</dbReference>
<dbReference type="InterPro" id="IPR050469">
    <property type="entry name" value="Diguanylate_Cyclase"/>
</dbReference>
<dbReference type="InterPro" id="IPR043128">
    <property type="entry name" value="Rev_trsase/Diguanyl_cyclase"/>
</dbReference>
<evidence type="ECO:0000256" key="1">
    <source>
        <dbReference type="ARBA" id="ARBA00001946"/>
    </source>
</evidence>
<feature type="transmembrane region" description="Helical" evidence="4">
    <location>
        <begin position="154"/>
        <end position="176"/>
    </location>
</feature>
<evidence type="ECO:0000259" key="5">
    <source>
        <dbReference type="PROSITE" id="PS50887"/>
    </source>
</evidence>
<feature type="transmembrane region" description="Helical" evidence="4">
    <location>
        <begin position="105"/>
        <end position="124"/>
    </location>
</feature>
<dbReference type="InterPro" id="IPR000160">
    <property type="entry name" value="GGDEF_dom"/>
</dbReference>
<comment type="cofactor">
    <cofactor evidence="1">
        <name>Mg(2+)</name>
        <dbReference type="ChEBI" id="CHEBI:18420"/>
    </cofactor>
</comment>
<dbReference type="PROSITE" id="PS50887">
    <property type="entry name" value="GGDEF"/>
    <property type="match status" value="1"/>
</dbReference>
<dbReference type="EMBL" id="CP045650">
    <property type="protein sequence ID" value="QGA09973.1"/>
    <property type="molecule type" value="Genomic_DNA"/>
</dbReference>
<dbReference type="Proteomes" id="UP000480556">
    <property type="component" value="Unassembled WGS sequence"/>
</dbReference>
<accession>A0A5Q0P0D1</accession>